<evidence type="ECO:0000313" key="1">
    <source>
        <dbReference type="EMBL" id="MBC6469414.1"/>
    </source>
</evidence>
<keyword evidence="2" id="KW-1185">Reference proteome</keyword>
<dbReference type="RefSeq" id="WP_187246466.1">
    <property type="nucleotide sequence ID" value="NZ_BAAAOK010000011.1"/>
</dbReference>
<comment type="caution">
    <text evidence="1">The sequence shown here is derived from an EMBL/GenBank/DDBJ whole genome shotgun (WGS) entry which is preliminary data.</text>
</comment>
<evidence type="ECO:0000313" key="2">
    <source>
        <dbReference type="Proteomes" id="UP000805614"/>
    </source>
</evidence>
<accession>A0ABR7LX31</accession>
<name>A0ABR7LX31_9ACTN</name>
<reference evidence="1 2" key="1">
    <citation type="submission" date="2020-06" db="EMBL/GenBank/DDBJ databases">
        <title>Actinomadura xiongansis sp. nov., isolated from soil of Baiyangdian.</title>
        <authorList>
            <person name="Zhang X."/>
        </authorList>
    </citation>
    <scope>NUCLEOTIDE SEQUENCE [LARGE SCALE GENOMIC DNA]</scope>
    <source>
        <strain evidence="1 2">HBUM206468</strain>
    </source>
</reference>
<proteinExistence type="predicted"/>
<gene>
    <name evidence="1" type="ORF">HKK74_28555</name>
</gene>
<sequence>MRRLSSTVVVVAGERADQVVSALGSLHNVRALTAGDRTAAEVTDALSATAGRWWPADLAGWLRALPKVVPDQAGIRP</sequence>
<organism evidence="1 2">
    <name type="scientific">Actinomadura alba</name>
    <dbReference type="NCBI Taxonomy" id="406431"/>
    <lineage>
        <taxon>Bacteria</taxon>
        <taxon>Bacillati</taxon>
        <taxon>Actinomycetota</taxon>
        <taxon>Actinomycetes</taxon>
        <taxon>Streptosporangiales</taxon>
        <taxon>Thermomonosporaceae</taxon>
        <taxon>Actinomadura</taxon>
    </lineage>
</organism>
<dbReference type="Proteomes" id="UP000805614">
    <property type="component" value="Unassembled WGS sequence"/>
</dbReference>
<dbReference type="EMBL" id="JABVEC010000027">
    <property type="protein sequence ID" value="MBC6469414.1"/>
    <property type="molecule type" value="Genomic_DNA"/>
</dbReference>
<protein>
    <submittedName>
        <fullName evidence="1">Uncharacterized protein</fullName>
    </submittedName>
</protein>